<comment type="domain">
    <text evidence="3">2 residues (Tyr-65 and Arg-68) present in a large hydrophobic pocket are probably involved in substrate specificity. They are important for desuccinylation activity, but dispensable for deacetylation activity.</text>
</comment>
<dbReference type="GO" id="GO:0070403">
    <property type="term" value="F:NAD+ binding"/>
    <property type="evidence" value="ECO:0007669"/>
    <property type="project" value="UniProtKB-UniRule"/>
</dbReference>
<dbReference type="GO" id="GO:0036054">
    <property type="term" value="F:protein-malonyllysine demalonylase activity"/>
    <property type="evidence" value="ECO:0007669"/>
    <property type="project" value="InterPro"/>
</dbReference>
<dbReference type="Proteomes" id="UP000295777">
    <property type="component" value="Unassembled WGS sequence"/>
</dbReference>
<dbReference type="InterPro" id="IPR003000">
    <property type="entry name" value="Sirtuin"/>
</dbReference>
<feature type="active site" description="Proton acceptor" evidence="3 4">
    <location>
        <position position="117"/>
    </location>
</feature>
<dbReference type="InterPro" id="IPR050134">
    <property type="entry name" value="NAD-dep_sirtuin_deacylases"/>
</dbReference>
<evidence type="ECO:0000256" key="4">
    <source>
        <dbReference type="PROSITE-ProRule" id="PRU00236"/>
    </source>
</evidence>
<feature type="domain" description="Deacetylase sirtuin-type" evidence="5">
    <location>
        <begin position="1"/>
        <end position="272"/>
    </location>
</feature>
<keyword evidence="3 4" id="KW-0479">Metal-binding</keyword>
<keyword evidence="7" id="KW-1185">Reference proteome</keyword>
<dbReference type="GO" id="GO:0008270">
    <property type="term" value="F:zinc ion binding"/>
    <property type="evidence" value="ECO:0007669"/>
    <property type="project" value="UniProtKB-UniRule"/>
</dbReference>
<dbReference type="OrthoDB" id="394960at2"/>
<comment type="caution">
    <text evidence="6">The sequence shown here is derived from an EMBL/GenBank/DDBJ whole genome shotgun (WGS) entry which is preliminary data.</text>
</comment>
<feature type="binding site" evidence="3">
    <location>
        <begin position="239"/>
        <end position="241"/>
    </location>
    <ligand>
        <name>NAD(+)</name>
        <dbReference type="ChEBI" id="CHEBI:57540"/>
    </ligand>
</feature>
<gene>
    <name evidence="3" type="primary">cobB</name>
    <name evidence="6" type="ORF">CLV27_0952</name>
</gene>
<dbReference type="RefSeq" id="WP_132526319.1">
    <property type="nucleotide sequence ID" value="NZ_SMFV01000003.1"/>
</dbReference>
<feature type="binding site" evidence="3 4">
    <location>
        <position position="125"/>
    </location>
    <ligand>
        <name>Zn(2+)</name>
        <dbReference type="ChEBI" id="CHEBI:29105"/>
    </ligand>
</feature>
<feature type="binding site" evidence="3">
    <location>
        <begin position="213"/>
        <end position="215"/>
    </location>
    <ligand>
        <name>NAD(+)</name>
        <dbReference type="ChEBI" id="CHEBI:57540"/>
    </ligand>
</feature>
<dbReference type="PROSITE" id="PS50305">
    <property type="entry name" value="SIRTUIN"/>
    <property type="match status" value="1"/>
</dbReference>
<dbReference type="Gene3D" id="3.30.1600.10">
    <property type="entry name" value="SIR2/SIRT2 'Small Domain"/>
    <property type="match status" value="1"/>
</dbReference>
<feature type="binding site" evidence="3">
    <location>
        <position position="68"/>
    </location>
    <ligand>
        <name>substrate</name>
    </ligand>
</feature>
<keyword evidence="3 4" id="KW-0862">Zinc</keyword>
<comment type="catalytic activity">
    <reaction evidence="3">
        <text>N(6)-succinyl-L-lysyl-[protein] + NAD(+) + H2O = 2''-O-succinyl-ADP-D-ribose + nicotinamide + L-lysyl-[protein]</text>
        <dbReference type="Rhea" id="RHEA:47668"/>
        <dbReference type="Rhea" id="RHEA-COMP:9752"/>
        <dbReference type="Rhea" id="RHEA-COMP:11877"/>
        <dbReference type="ChEBI" id="CHEBI:15377"/>
        <dbReference type="ChEBI" id="CHEBI:17154"/>
        <dbReference type="ChEBI" id="CHEBI:29969"/>
        <dbReference type="ChEBI" id="CHEBI:57540"/>
        <dbReference type="ChEBI" id="CHEBI:87830"/>
        <dbReference type="ChEBI" id="CHEBI:87832"/>
    </reaction>
</comment>
<dbReference type="GO" id="GO:0005737">
    <property type="term" value="C:cytoplasm"/>
    <property type="evidence" value="ECO:0007669"/>
    <property type="project" value="UniProtKB-SubCell"/>
</dbReference>
<sequence length="272" mass="30562">MEVSKLIIALQRSKNVSIFTGAGVSAESGIPTFRGKDGLWNKYDPTELATLYAFREDPLKVWKWYLWRMRLIALAEPNTGHRAIAEMEELFPNFLLITQNVDGLHRRAGSKKLVELHGNIFEGKCRSCGKRYSEEELSSIFPLADKNYLRKLSEDEFKERILNGLREEELPECLVCGDLIGPGVVWFGESLPETALSKAYRASESCDVFFSVGTSALVQPAASLPLIAKRSGALLVEINPEETPISSYCNFVFRAPSSEVLSEILLRLKEQR</sequence>
<evidence type="ECO:0000313" key="7">
    <source>
        <dbReference type="Proteomes" id="UP000295777"/>
    </source>
</evidence>
<comment type="similarity">
    <text evidence="3">Belongs to the sirtuin family. Class III subfamily.</text>
</comment>
<dbReference type="PANTHER" id="PTHR11085:SF10">
    <property type="entry name" value="NAD-DEPENDENT PROTEIN DEACYLASE SIRTUIN-5, MITOCHONDRIAL-RELATED"/>
    <property type="match status" value="1"/>
</dbReference>
<dbReference type="SUPFAM" id="SSF52467">
    <property type="entry name" value="DHS-like NAD/FAD-binding domain"/>
    <property type="match status" value="1"/>
</dbReference>
<dbReference type="GO" id="GO:0036055">
    <property type="term" value="F:protein-succinyllysine desuccinylase activity"/>
    <property type="evidence" value="ECO:0007669"/>
    <property type="project" value="UniProtKB-UniRule"/>
</dbReference>
<feature type="binding site" evidence="3">
    <location>
        <position position="257"/>
    </location>
    <ligand>
        <name>NAD(+)</name>
        <dbReference type="ChEBI" id="CHEBI:57540"/>
    </ligand>
</feature>
<comment type="subcellular location">
    <subcellularLocation>
        <location evidence="3">Cytoplasm</location>
    </subcellularLocation>
</comment>
<dbReference type="Gene3D" id="3.40.50.1220">
    <property type="entry name" value="TPP-binding domain"/>
    <property type="match status" value="1"/>
</dbReference>
<comment type="cofactor">
    <cofactor evidence="3">
        <name>Zn(2+)</name>
        <dbReference type="ChEBI" id="CHEBI:29105"/>
    </cofactor>
    <text evidence="3">Binds 1 zinc ion per subunit.</text>
</comment>
<feature type="binding site" evidence="3">
    <location>
        <position position="65"/>
    </location>
    <ligand>
        <name>substrate</name>
    </ligand>
</feature>
<feature type="binding site" evidence="3">
    <location>
        <begin position="99"/>
        <end position="102"/>
    </location>
    <ligand>
        <name>NAD(+)</name>
        <dbReference type="ChEBI" id="CHEBI:57540"/>
    </ligand>
</feature>
<protein>
    <recommendedName>
        <fullName evidence="3">NAD-dependent protein deacylase</fullName>
        <ecNumber evidence="3">2.3.1.286</ecNumber>
    </recommendedName>
    <alternativeName>
        <fullName evidence="3">Regulatory protein SIR2 homolog</fullName>
    </alternativeName>
</protein>
<keyword evidence="3" id="KW-0963">Cytoplasm</keyword>
<dbReference type="InterPro" id="IPR029035">
    <property type="entry name" value="DHS-like_NAD/FAD-binding_dom"/>
</dbReference>
<comment type="catalytic activity">
    <reaction evidence="3">
        <text>N(6)-acetyl-L-lysyl-[protein] + NAD(+) + H2O = 2''-O-acetyl-ADP-D-ribose + nicotinamide + L-lysyl-[protein]</text>
        <dbReference type="Rhea" id="RHEA:43636"/>
        <dbReference type="Rhea" id="RHEA-COMP:9752"/>
        <dbReference type="Rhea" id="RHEA-COMP:10731"/>
        <dbReference type="ChEBI" id="CHEBI:15377"/>
        <dbReference type="ChEBI" id="CHEBI:17154"/>
        <dbReference type="ChEBI" id="CHEBI:29969"/>
        <dbReference type="ChEBI" id="CHEBI:57540"/>
        <dbReference type="ChEBI" id="CHEBI:61930"/>
        <dbReference type="ChEBI" id="CHEBI:83767"/>
        <dbReference type="EC" id="2.3.1.286"/>
    </reaction>
</comment>
<comment type="function">
    <text evidence="3">NAD-dependent lysine deacetylase and desuccinylase that specifically removes acetyl and succinyl groups on target proteins. Modulates the activities of several proteins which are inactive in their acylated form.</text>
</comment>
<keyword evidence="2 3" id="KW-0520">NAD</keyword>
<dbReference type="InterPro" id="IPR026590">
    <property type="entry name" value="Ssirtuin_cat_dom"/>
</dbReference>
<accession>A0A4R1GCP7</accession>
<dbReference type="GO" id="GO:0017136">
    <property type="term" value="F:histone deacetylase activity, NAD-dependent"/>
    <property type="evidence" value="ECO:0007669"/>
    <property type="project" value="TreeGrafter"/>
</dbReference>
<dbReference type="PANTHER" id="PTHR11085">
    <property type="entry name" value="NAD-DEPENDENT PROTEIN DEACYLASE SIRTUIN-5, MITOCHONDRIAL-RELATED"/>
    <property type="match status" value="1"/>
</dbReference>
<name>A0A4R1GCP7_9BACT</name>
<evidence type="ECO:0000256" key="2">
    <source>
        <dbReference type="ARBA" id="ARBA00023027"/>
    </source>
</evidence>
<feature type="binding site" evidence="3">
    <location>
        <begin position="21"/>
        <end position="40"/>
    </location>
    <ligand>
        <name>NAD(+)</name>
        <dbReference type="ChEBI" id="CHEBI:57540"/>
    </ligand>
</feature>
<proteinExistence type="inferred from homology"/>
<dbReference type="AlphaFoldDB" id="A0A4R1GCP7"/>
<organism evidence="6 7">
    <name type="scientific">Phorcysia thermohydrogeniphila</name>
    <dbReference type="NCBI Taxonomy" id="936138"/>
    <lineage>
        <taxon>Bacteria</taxon>
        <taxon>Pseudomonadati</taxon>
        <taxon>Aquificota</taxon>
        <taxon>Aquificia</taxon>
        <taxon>Desulfurobacteriales</taxon>
        <taxon>Desulfurobacteriaceae</taxon>
        <taxon>Phorcysia</taxon>
    </lineage>
</organism>
<dbReference type="HAMAP" id="MF_01121">
    <property type="entry name" value="Sirtuin_ClassIII"/>
    <property type="match status" value="1"/>
</dbReference>
<dbReference type="EC" id="2.3.1.286" evidence="3"/>
<evidence type="ECO:0000259" key="5">
    <source>
        <dbReference type="PROSITE" id="PS50305"/>
    </source>
</evidence>
<evidence type="ECO:0000256" key="3">
    <source>
        <dbReference type="HAMAP-Rule" id="MF_01121"/>
    </source>
</evidence>
<dbReference type="InterPro" id="IPR027546">
    <property type="entry name" value="Sirtuin_class_III"/>
</dbReference>
<dbReference type="InterPro" id="IPR026591">
    <property type="entry name" value="Sirtuin_cat_small_dom_sf"/>
</dbReference>
<dbReference type="CDD" id="cd01412">
    <property type="entry name" value="SIRT5_Af1_CobB"/>
    <property type="match status" value="1"/>
</dbReference>
<feature type="binding site" evidence="3 4">
    <location>
        <position position="176"/>
    </location>
    <ligand>
        <name>Zn(2+)</name>
        <dbReference type="ChEBI" id="CHEBI:29105"/>
    </ligand>
</feature>
<feature type="binding site" evidence="3 4">
    <location>
        <position position="128"/>
    </location>
    <ligand>
        <name>Zn(2+)</name>
        <dbReference type="ChEBI" id="CHEBI:29105"/>
    </ligand>
</feature>
<reference evidence="6 7" key="1">
    <citation type="submission" date="2019-03" db="EMBL/GenBank/DDBJ databases">
        <title>Genomic Encyclopedia of Archaeal and Bacterial Type Strains, Phase II (KMG-II): from individual species to whole genera.</title>
        <authorList>
            <person name="Goeker M."/>
        </authorList>
    </citation>
    <scope>NUCLEOTIDE SEQUENCE [LARGE SCALE GENOMIC DNA]</scope>
    <source>
        <strain evidence="6 7">DSM 24425</strain>
    </source>
</reference>
<feature type="binding site" evidence="3 4">
    <location>
        <position position="173"/>
    </location>
    <ligand>
        <name>Zn(2+)</name>
        <dbReference type="ChEBI" id="CHEBI:29105"/>
    </ligand>
</feature>
<dbReference type="Pfam" id="PF02146">
    <property type="entry name" value="SIR2"/>
    <property type="match status" value="1"/>
</dbReference>
<evidence type="ECO:0000256" key="1">
    <source>
        <dbReference type="ARBA" id="ARBA00022679"/>
    </source>
</evidence>
<evidence type="ECO:0000313" key="6">
    <source>
        <dbReference type="EMBL" id="TCK04520.1"/>
    </source>
</evidence>
<keyword evidence="1" id="KW-0808">Transferase</keyword>
<dbReference type="EMBL" id="SMFV01000003">
    <property type="protein sequence ID" value="TCK04520.1"/>
    <property type="molecule type" value="Genomic_DNA"/>
</dbReference>